<accession>A0ABS3FTE7</accession>
<protein>
    <submittedName>
        <fullName evidence="1">Uncharacterized protein</fullName>
    </submittedName>
</protein>
<proteinExistence type="predicted"/>
<dbReference type="Proteomes" id="UP000664844">
    <property type="component" value="Unassembled WGS sequence"/>
</dbReference>
<reference evidence="1 2" key="1">
    <citation type="submission" date="2021-03" db="EMBL/GenBank/DDBJ databases">
        <title>Metabolic Capacity of the Antarctic Cyanobacterium Phormidium pseudopriestleyi that Sustains Oxygenic Photosynthesis in the Presence of Hydrogen Sulfide.</title>
        <authorList>
            <person name="Lumian J.E."/>
            <person name="Jungblut A.D."/>
            <person name="Dillon M.L."/>
            <person name="Hawes I."/>
            <person name="Doran P.T."/>
            <person name="Mackey T.J."/>
            <person name="Dick G.J."/>
            <person name="Grettenberger C.L."/>
            <person name="Sumner D.Y."/>
        </authorList>
    </citation>
    <scope>NUCLEOTIDE SEQUENCE [LARGE SCALE GENOMIC DNA]</scope>
    <source>
        <strain evidence="1 2">FRX01</strain>
    </source>
</reference>
<evidence type="ECO:0000313" key="1">
    <source>
        <dbReference type="EMBL" id="MBO0350395.1"/>
    </source>
</evidence>
<keyword evidence="2" id="KW-1185">Reference proteome</keyword>
<gene>
    <name evidence="1" type="ORF">J0895_15070</name>
</gene>
<organism evidence="1 2">
    <name type="scientific">Phormidium pseudopriestleyi FRX01</name>
    <dbReference type="NCBI Taxonomy" id="1759528"/>
    <lineage>
        <taxon>Bacteria</taxon>
        <taxon>Bacillati</taxon>
        <taxon>Cyanobacteriota</taxon>
        <taxon>Cyanophyceae</taxon>
        <taxon>Oscillatoriophycideae</taxon>
        <taxon>Oscillatoriales</taxon>
        <taxon>Oscillatoriaceae</taxon>
        <taxon>Phormidium</taxon>
    </lineage>
</organism>
<name>A0ABS3FTE7_9CYAN</name>
<dbReference type="RefSeq" id="WP_207088875.1">
    <property type="nucleotide sequence ID" value="NZ_JAFLQW010000401.1"/>
</dbReference>
<evidence type="ECO:0000313" key="2">
    <source>
        <dbReference type="Proteomes" id="UP000664844"/>
    </source>
</evidence>
<sequence length="64" mass="7330">MLPGYEPYPVEIEHSPYPTTTQLQRRLIFNFITKQQPQILSLNRKKMKKLDGLQSVGISSAIAN</sequence>
<dbReference type="EMBL" id="JAFLQW010000401">
    <property type="protein sequence ID" value="MBO0350395.1"/>
    <property type="molecule type" value="Genomic_DNA"/>
</dbReference>
<comment type="caution">
    <text evidence="1">The sequence shown here is derived from an EMBL/GenBank/DDBJ whole genome shotgun (WGS) entry which is preliminary data.</text>
</comment>